<gene>
    <name evidence="2" type="ORF">GCM10007116_10800</name>
</gene>
<evidence type="ECO:0000259" key="1">
    <source>
        <dbReference type="Pfam" id="PF01402"/>
    </source>
</evidence>
<sequence length="73" mass="8086">MKVIAFKVEEELLNALDIYALNKRMTRSEVIRNALKKYLEEEPPTGLEPATTGFPARGYKAGALPLSYGGTNE</sequence>
<dbReference type="AlphaFoldDB" id="A0A830H3H7"/>
<proteinExistence type="predicted"/>
<dbReference type="InterPro" id="IPR010985">
    <property type="entry name" value="Ribbon_hlx_hlx"/>
</dbReference>
<dbReference type="SUPFAM" id="SSF47598">
    <property type="entry name" value="Ribbon-helix-helix"/>
    <property type="match status" value="1"/>
</dbReference>
<dbReference type="CDD" id="cd22231">
    <property type="entry name" value="RHH_NikR_HicB-like"/>
    <property type="match status" value="1"/>
</dbReference>
<dbReference type="Proteomes" id="UP000616143">
    <property type="component" value="Unassembled WGS sequence"/>
</dbReference>
<dbReference type="Gene3D" id="1.10.1220.10">
    <property type="entry name" value="Met repressor-like"/>
    <property type="match status" value="1"/>
</dbReference>
<evidence type="ECO:0000313" key="2">
    <source>
        <dbReference type="EMBL" id="GGT95171.1"/>
    </source>
</evidence>
<comment type="caution">
    <text evidence="2">The sequence shown here is derived from an EMBL/GenBank/DDBJ whole genome shotgun (WGS) entry which is preliminary data.</text>
</comment>
<feature type="domain" description="Ribbon-helix-helix protein CopG" evidence="1">
    <location>
        <begin position="2"/>
        <end position="42"/>
    </location>
</feature>
<name>A0A830H3H7_9CREN</name>
<dbReference type="InterPro" id="IPR002145">
    <property type="entry name" value="CopG"/>
</dbReference>
<protein>
    <recommendedName>
        <fullName evidence="1">Ribbon-helix-helix protein CopG domain-containing protein</fullName>
    </recommendedName>
</protein>
<accession>A0A830H3H7</accession>
<organism evidence="2 3">
    <name type="scientific">Sulfodiicoccus acidiphilus</name>
    <dbReference type="NCBI Taxonomy" id="1670455"/>
    <lineage>
        <taxon>Archaea</taxon>
        <taxon>Thermoproteota</taxon>
        <taxon>Thermoprotei</taxon>
        <taxon>Sulfolobales</taxon>
        <taxon>Sulfolobaceae</taxon>
        <taxon>Sulfodiicoccus</taxon>
    </lineage>
</organism>
<reference evidence="2" key="1">
    <citation type="journal article" date="2014" name="Int. J. Syst. Evol. Microbiol.">
        <title>Complete genome sequence of Corynebacterium casei LMG S-19264T (=DSM 44701T), isolated from a smear-ripened cheese.</title>
        <authorList>
            <consortium name="US DOE Joint Genome Institute (JGI-PGF)"/>
            <person name="Walter F."/>
            <person name="Albersmeier A."/>
            <person name="Kalinowski J."/>
            <person name="Ruckert C."/>
        </authorList>
    </citation>
    <scope>NUCLEOTIDE SEQUENCE</scope>
    <source>
        <strain evidence="2">JCM 31740</strain>
    </source>
</reference>
<dbReference type="GO" id="GO:0006355">
    <property type="term" value="P:regulation of DNA-templated transcription"/>
    <property type="evidence" value="ECO:0007669"/>
    <property type="project" value="InterPro"/>
</dbReference>
<dbReference type="InterPro" id="IPR013321">
    <property type="entry name" value="Arc_rbn_hlx_hlx"/>
</dbReference>
<dbReference type="EMBL" id="BMQS01000009">
    <property type="protein sequence ID" value="GGT95171.1"/>
    <property type="molecule type" value="Genomic_DNA"/>
</dbReference>
<reference evidence="2" key="2">
    <citation type="submission" date="2020-09" db="EMBL/GenBank/DDBJ databases">
        <authorList>
            <person name="Sun Q."/>
            <person name="Ohkuma M."/>
        </authorList>
    </citation>
    <scope>NUCLEOTIDE SEQUENCE</scope>
    <source>
        <strain evidence="2">JCM 31740</strain>
    </source>
</reference>
<dbReference type="Pfam" id="PF01402">
    <property type="entry name" value="RHH_1"/>
    <property type="match status" value="1"/>
</dbReference>
<evidence type="ECO:0000313" key="3">
    <source>
        <dbReference type="Proteomes" id="UP000616143"/>
    </source>
</evidence>